<dbReference type="InterPro" id="IPR001646">
    <property type="entry name" value="5peptide_repeat"/>
</dbReference>
<feature type="coiled-coil region" evidence="1">
    <location>
        <begin position="67"/>
        <end position="101"/>
    </location>
</feature>
<dbReference type="InterPro" id="IPR051082">
    <property type="entry name" value="Pentapeptide-BTB/POZ_domain"/>
</dbReference>
<keyword evidence="1" id="KW-0175">Coiled coil</keyword>
<name>A0A483GUJ1_KLEPN</name>
<keyword evidence="2" id="KW-0472">Membrane</keyword>
<accession>A0A483GUJ1</accession>
<sequence length="290" mass="32920">MKGMSSFKRTISKMKYIIVVFSLYSGLIIGLSLYTGNYNSTFTENFLVNANSSILDFLILGVILYYFENKRQNNDAIHDLIEDLENLAKHSSAELNIMKIKIIRQLNAKGIYNIQIPRIELDKMSTIKYLHFKDADLTGLNVSESYIRDCSFENCTIQAMNITNNRVKSVRFINCKLKNIKAFNAKFQNVIFENCNLEGGYFTDCDMKSCILKGCDFKSVTYEGAIMRNANILNATNVNVQELIKAKNLDYLVCEEEIKSKIREKNSTIKLSKGGIRGQGIEPNSVGKPT</sequence>
<protein>
    <recommendedName>
        <fullName evidence="4">Pentapeptide repeat-containing protein</fullName>
    </recommendedName>
</protein>
<keyword evidence="2" id="KW-1133">Transmembrane helix</keyword>
<evidence type="ECO:0008006" key="4">
    <source>
        <dbReference type="Google" id="ProtNLM"/>
    </source>
</evidence>
<feature type="transmembrane region" description="Helical" evidence="2">
    <location>
        <begin position="16"/>
        <end position="34"/>
    </location>
</feature>
<evidence type="ECO:0000313" key="3">
    <source>
        <dbReference type="EMBL" id="TCX11685.1"/>
    </source>
</evidence>
<keyword evidence="2" id="KW-0812">Transmembrane</keyword>
<gene>
    <name evidence="3" type="ORF">ETE86_03520</name>
</gene>
<evidence type="ECO:0000256" key="2">
    <source>
        <dbReference type="SAM" id="Phobius"/>
    </source>
</evidence>
<dbReference type="PANTHER" id="PTHR14136:SF17">
    <property type="entry name" value="BTB_POZ DOMAIN-CONTAINING PROTEIN KCTD9"/>
    <property type="match status" value="1"/>
</dbReference>
<evidence type="ECO:0000256" key="1">
    <source>
        <dbReference type="SAM" id="Coils"/>
    </source>
</evidence>
<comment type="caution">
    <text evidence="3">The sequence shown here is derived from an EMBL/GenBank/DDBJ whole genome shotgun (WGS) entry which is preliminary data.</text>
</comment>
<dbReference type="EMBL" id="SDCC01000002">
    <property type="protein sequence ID" value="TCX11685.1"/>
    <property type="molecule type" value="Genomic_DNA"/>
</dbReference>
<reference evidence="3" key="1">
    <citation type="submission" date="2019-01" db="EMBL/GenBank/DDBJ databases">
        <authorList>
            <person name="Lista F."/>
            <person name="Anselmo A."/>
        </authorList>
    </citation>
    <scope>NUCLEOTIDE SEQUENCE</scope>
    <source>
        <strain evidence="3">20S</strain>
    </source>
</reference>
<dbReference type="SUPFAM" id="SSF141571">
    <property type="entry name" value="Pentapeptide repeat-like"/>
    <property type="match status" value="1"/>
</dbReference>
<feature type="transmembrane region" description="Helical" evidence="2">
    <location>
        <begin position="46"/>
        <end position="67"/>
    </location>
</feature>
<organism evidence="3">
    <name type="scientific">Klebsiella pneumoniae</name>
    <dbReference type="NCBI Taxonomy" id="573"/>
    <lineage>
        <taxon>Bacteria</taxon>
        <taxon>Pseudomonadati</taxon>
        <taxon>Pseudomonadota</taxon>
        <taxon>Gammaproteobacteria</taxon>
        <taxon>Enterobacterales</taxon>
        <taxon>Enterobacteriaceae</taxon>
        <taxon>Klebsiella/Raoultella group</taxon>
        <taxon>Klebsiella</taxon>
        <taxon>Klebsiella pneumoniae complex</taxon>
    </lineage>
</organism>
<dbReference type="Gene3D" id="2.160.20.80">
    <property type="entry name" value="E3 ubiquitin-protein ligase SopA"/>
    <property type="match status" value="1"/>
</dbReference>
<proteinExistence type="predicted"/>
<dbReference type="PANTHER" id="PTHR14136">
    <property type="entry name" value="BTB_POZ DOMAIN-CONTAINING PROTEIN KCTD9"/>
    <property type="match status" value="1"/>
</dbReference>
<dbReference type="AlphaFoldDB" id="A0A483GUJ1"/>
<dbReference type="Pfam" id="PF13599">
    <property type="entry name" value="Pentapeptide_4"/>
    <property type="match status" value="1"/>
</dbReference>